<dbReference type="Gene3D" id="3.30.70.330">
    <property type="match status" value="1"/>
</dbReference>
<dbReference type="CDD" id="cd12680">
    <property type="entry name" value="RRM_THOC4"/>
    <property type="match status" value="1"/>
</dbReference>
<dbReference type="SUPFAM" id="SSF54928">
    <property type="entry name" value="RNA-binding domain, RBD"/>
    <property type="match status" value="1"/>
</dbReference>
<keyword evidence="2" id="KW-1185">Reference proteome</keyword>
<evidence type="ECO:0000313" key="2">
    <source>
        <dbReference type="Proteomes" id="UP000233551"/>
    </source>
</evidence>
<dbReference type="EMBL" id="PGOL01000328">
    <property type="protein sequence ID" value="PKI72397.1"/>
    <property type="molecule type" value="Genomic_DNA"/>
</dbReference>
<dbReference type="InterPro" id="IPR000504">
    <property type="entry name" value="RRM_dom"/>
</dbReference>
<gene>
    <name evidence="1" type="ORF">CRG98_007267</name>
</gene>
<dbReference type="PROSITE" id="PS50102">
    <property type="entry name" value="RRM"/>
    <property type="match status" value="1"/>
</dbReference>
<dbReference type="GO" id="GO:0006406">
    <property type="term" value="P:mRNA export from nucleus"/>
    <property type="evidence" value="ECO:0007669"/>
    <property type="project" value="TreeGrafter"/>
</dbReference>
<dbReference type="PANTHER" id="PTHR19965">
    <property type="entry name" value="RNA AND EXPORT FACTOR BINDING PROTEIN"/>
    <property type="match status" value="1"/>
</dbReference>
<sequence length="246" mass="26832">MAASLDMALDDIIRNNRRQQEPHDRPAVGRVRRPGSCSGAGGPARRFNRASLRDAMPYAAPPPMPMMAPIWEQQMPAVAIGGETTDDGNGIKLYISNLDYGVTNDDLMLLFSTVGELERYSIHCDKSGRSKGTAEVVFTREADAIAAIKRYNNVLLDGKPMMIEIVGKNLVTPAPVPLLPNSILGRPPSIPASSGQWIGVKRSPRRGMSRGLPWGRAQARAPPSKPSAKDLDAELERYHLEALKLK</sequence>
<dbReference type="OrthoDB" id="1049195at2759"/>
<organism evidence="1 2">
    <name type="scientific">Punica granatum</name>
    <name type="common">Pomegranate</name>
    <dbReference type="NCBI Taxonomy" id="22663"/>
    <lineage>
        <taxon>Eukaryota</taxon>
        <taxon>Viridiplantae</taxon>
        <taxon>Streptophyta</taxon>
        <taxon>Embryophyta</taxon>
        <taxon>Tracheophyta</taxon>
        <taxon>Spermatophyta</taxon>
        <taxon>Magnoliopsida</taxon>
        <taxon>eudicotyledons</taxon>
        <taxon>Gunneridae</taxon>
        <taxon>Pentapetalae</taxon>
        <taxon>rosids</taxon>
        <taxon>malvids</taxon>
        <taxon>Myrtales</taxon>
        <taxon>Lythraceae</taxon>
        <taxon>Punica</taxon>
    </lineage>
</organism>
<dbReference type="InterPro" id="IPR012677">
    <property type="entry name" value="Nucleotide-bd_a/b_plait_sf"/>
</dbReference>
<dbReference type="GO" id="GO:0003729">
    <property type="term" value="F:mRNA binding"/>
    <property type="evidence" value="ECO:0007669"/>
    <property type="project" value="TreeGrafter"/>
</dbReference>
<dbReference type="GeneID" id="116194115"/>
<evidence type="ECO:0000313" key="1">
    <source>
        <dbReference type="EMBL" id="PKI72397.1"/>
    </source>
</evidence>
<dbReference type="InterPro" id="IPR035979">
    <property type="entry name" value="RBD_domain_sf"/>
</dbReference>
<dbReference type="STRING" id="22663.A0A2I0KV97"/>
<dbReference type="Pfam" id="PF00076">
    <property type="entry name" value="RRM_1"/>
    <property type="match status" value="1"/>
</dbReference>
<accession>A0A2I0KV97</accession>
<dbReference type="AlphaFoldDB" id="A0A2I0KV97"/>
<protein>
    <submittedName>
        <fullName evidence="1">Uncharacterized protein</fullName>
    </submittedName>
</protein>
<comment type="caution">
    <text evidence="1">The sequence shown here is derived from an EMBL/GenBank/DDBJ whole genome shotgun (WGS) entry which is preliminary data.</text>
</comment>
<name>A0A2I0KV97_PUNGR</name>
<reference evidence="1 2" key="1">
    <citation type="submission" date="2017-11" db="EMBL/GenBank/DDBJ databases">
        <title>De-novo sequencing of pomegranate (Punica granatum L.) genome.</title>
        <authorList>
            <person name="Akparov Z."/>
            <person name="Amiraslanov A."/>
            <person name="Hajiyeva S."/>
            <person name="Abbasov M."/>
            <person name="Kaur K."/>
            <person name="Hamwieh A."/>
            <person name="Solovyev V."/>
            <person name="Salamov A."/>
            <person name="Braich B."/>
            <person name="Kosarev P."/>
            <person name="Mahmoud A."/>
            <person name="Hajiyev E."/>
            <person name="Babayeva S."/>
            <person name="Izzatullayeva V."/>
            <person name="Mammadov A."/>
            <person name="Mammadov A."/>
            <person name="Sharifova S."/>
            <person name="Ojaghi J."/>
            <person name="Eynullazada K."/>
            <person name="Bayramov B."/>
            <person name="Abdulazimova A."/>
            <person name="Shahmuradov I."/>
        </authorList>
    </citation>
    <scope>NUCLEOTIDE SEQUENCE [LARGE SCALE GENOMIC DNA]</scope>
    <source>
        <strain evidence="2">cv. AG2017</strain>
        <tissue evidence="1">Leaf</tissue>
    </source>
</reference>
<dbReference type="InterPro" id="IPR051229">
    <property type="entry name" value="ALYREF_mRNA_export"/>
</dbReference>
<dbReference type="SMART" id="SM00360">
    <property type="entry name" value="RRM"/>
    <property type="match status" value="1"/>
</dbReference>
<dbReference type="Proteomes" id="UP000233551">
    <property type="component" value="Unassembled WGS sequence"/>
</dbReference>
<dbReference type="PANTHER" id="PTHR19965:SF35">
    <property type="entry name" value="RNA ANNEALING PROTEIN YRA1"/>
    <property type="match status" value="1"/>
</dbReference>
<dbReference type="GO" id="GO:0005634">
    <property type="term" value="C:nucleus"/>
    <property type="evidence" value="ECO:0007669"/>
    <property type="project" value="TreeGrafter"/>
</dbReference>
<proteinExistence type="predicted"/>